<evidence type="ECO:0000313" key="2">
    <source>
        <dbReference type="Proteomes" id="UP000799118"/>
    </source>
</evidence>
<dbReference type="AlphaFoldDB" id="A0A6A4HWT2"/>
<gene>
    <name evidence="1" type="ORF">BT96DRAFT_991223</name>
</gene>
<dbReference type="Proteomes" id="UP000799118">
    <property type="component" value="Unassembled WGS sequence"/>
</dbReference>
<organism evidence="1 2">
    <name type="scientific">Gymnopus androsaceus JB14</name>
    <dbReference type="NCBI Taxonomy" id="1447944"/>
    <lineage>
        <taxon>Eukaryota</taxon>
        <taxon>Fungi</taxon>
        <taxon>Dikarya</taxon>
        <taxon>Basidiomycota</taxon>
        <taxon>Agaricomycotina</taxon>
        <taxon>Agaricomycetes</taxon>
        <taxon>Agaricomycetidae</taxon>
        <taxon>Agaricales</taxon>
        <taxon>Marasmiineae</taxon>
        <taxon>Omphalotaceae</taxon>
        <taxon>Gymnopus</taxon>
    </lineage>
</organism>
<dbReference type="EMBL" id="ML769435">
    <property type="protein sequence ID" value="KAE9402421.1"/>
    <property type="molecule type" value="Genomic_DNA"/>
</dbReference>
<name>A0A6A4HWT2_9AGAR</name>
<protein>
    <recommendedName>
        <fullName evidence="3">Protein kinase domain-containing protein</fullName>
    </recommendedName>
</protein>
<reference evidence="1" key="1">
    <citation type="journal article" date="2019" name="Environ. Microbiol.">
        <title>Fungal ecological strategies reflected in gene transcription - a case study of two litter decomposers.</title>
        <authorList>
            <person name="Barbi F."/>
            <person name="Kohler A."/>
            <person name="Barry K."/>
            <person name="Baskaran P."/>
            <person name="Daum C."/>
            <person name="Fauchery L."/>
            <person name="Ihrmark K."/>
            <person name="Kuo A."/>
            <person name="LaButti K."/>
            <person name="Lipzen A."/>
            <person name="Morin E."/>
            <person name="Grigoriev I.V."/>
            <person name="Henrissat B."/>
            <person name="Lindahl B."/>
            <person name="Martin F."/>
        </authorList>
    </citation>
    <scope>NUCLEOTIDE SEQUENCE</scope>
    <source>
        <strain evidence="1">JB14</strain>
    </source>
</reference>
<evidence type="ECO:0008006" key="3">
    <source>
        <dbReference type="Google" id="ProtNLM"/>
    </source>
</evidence>
<evidence type="ECO:0000313" key="1">
    <source>
        <dbReference type="EMBL" id="KAE9402421.1"/>
    </source>
</evidence>
<dbReference type="OrthoDB" id="3250441at2759"/>
<sequence>MSVAGAVFADCLYTQKLTDYICMGSMLGRQGGERSVLNVAVREVVKMFCALKICSGDLSKFYSNLELPHSVKCTSSKLIFCINCTEQAFPLALPAVSTSRTVHPSSLPQMFPFWKAFVWDGHHCTLLSTSQLASQYSTKMVFHADMSWSDNTGKSLTCLVVVKFMLSYCEEAHTLLTKHEPPLAPELYHCQKVTDVGDLYVVVMDYVAEEDGIDNTPISSAAVQQVDKAIRHLHNDGYVFGDL</sequence>
<keyword evidence="2" id="KW-1185">Reference proteome</keyword>
<proteinExistence type="predicted"/>
<accession>A0A6A4HWT2</accession>